<dbReference type="AlphaFoldDB" id="X1P2N2"/>
<evidence type="ECO:0000313" key="2">
    <source>
        <dbReference type="EMBL" id="GAI33305.1"/>
    </source>
</evidence>
<reference evidence="2" key="1">
    <citation type="journal article" date="2014" name="Front. Microbiol.">
        <title>High frequency of phylogenetically diverse reductive dehalogenase-homologous genes in deep subseafloor sedimentary metagenomes.</title>
        <authorList>
            <person name="Kawai M."/>
            <person name="Futagami T."/>
            <person name="Toyoda A."/>
            <person name="Takaki Y."/>
            <person name="Nishi S."/>
            <person name="Hori S."/>
            <person name="Arai W."/>
            <person name="Tsubouchi T."/>
            <person name="Morono Y."/>
            <person name="Uchiyama I."/>
            <person name="Ito T."/>
            <person name="Fujiyama A."/>
            <person name="Inagaki F."/>
            <person name="Takami H."/>
        </authorList>
    </citation>
    <scope>NUCLEOTIDE SEQUENCE</scope>
    <source>
        <strain evidence="2">Expedition CK06-06</strain>
    </source>
</reference>
<protein>
    <recommendedName>
        <fullName evidence="1">Damage-control phosphatase ARMT1-like metal-binding domain-containing protein</fullName>
    </recommendedName>
</protein>
<dbReference type="InterPro" id="IPR002791">
    <property type="entry name" value="ARMT1-like_metal-bd"/>
</dbReference>
<dbReference type="Pfam" id="PF01937">
    <property type="entry name" value="ARMT1-like_dom"/>
    <property type="match status" value="1"/>
</dbReference>
<name>X1P2N2_9ZZZZ</name>
<evidence type="ECO:0000259" key="1">
    <source>
        <dbReference type="Pfam" id="PF01937"/>
    </source>
</evidence>
<gene>
    <name evidence="2" type="ORF">S06H3_45405</name>
</gene>
<proteinExistence type="predicted"/>
<feature type="domain" description="Damage-control phosphatase ARMT1-like metal-binding" evidence="1">
    <location>
        <begin position="6"/>
        <end position="244"/>
    </location>
</feature>
<dbReference type="EMBL" id="BARV01028343">
    <property type="protein sequence ID" value="GAI33305.1"/>
    <property type="molecule type" value="Genomic_DNA"/>
</dbReference>
<dbReference type="InterPro" id="IPR014444">
    <property type="entry name" value="PH1575-like"/>
</dbReference>
<feature type="non-terminal residue" evidence="2">
    <location>
        <position position="244"/>
    </location>
</feature>
<accession>X1P2N2</accession>
<dbReference type="Gene3D" id="3.40.50.10880">
    <property type="entry name" value="Uncharacterised protein PF01937, DUF89, domain 3"/>
    <property type="match status" value="1"/>
</dbReference>
<dbReference type="Gene3D" id="1.10.285.20">
    <property type="entry name" value="Uncharacterised protein PF01937, DUF89, domain 2"/>
    <property type="match status" value="1"/>
</dbReference>
<dbReference type="Gene3D" id="1.10.8.380">
    <property type="entry name" value="Uncharacterised protein PF01937, DUF89, domain 1"/>
    <property type="match status" value="1"/>
</dbReference>
<dbReference type="SUPFAM" id="SSF111321">
    <property type="entry name" value="AF1104-like"/>
    <property type="match status" value="1"/>
</dbReference>
<organism evidence="2">
    <name type="scientific">marine sediment metagenome</name>
    <dbReference type="NCBI Taxonomy" id="412755"/>
    <lineage>
        <taxon>unclassified sequences</taxon>
        <taxon>metagenomes</taxon>
        <taxon>ecological metagenomes</taxon>
    </lineage>
</organism>
<dbReference type="InterPro" id="IPR036075">
    <property type="entry name" value="ARMT-1-like_metal-bd_sf"/>
</dbReference>
<comment type="caution">
    <text evidence="2">The sequence shown here is derived from an EMBL/GenBank/DDBJ whole genome shotgun (WGS) entry which is preliminary data.</text>
</comment>
<sequence>MRTYFDCIPCFVRQVLDSVRMTTDDEQIQEKVLREALYLGSKMDLSQSPPAMAQKIHRFIREITGVKDPYLEVKNRFNKLGLRMYPELKQQVETSADPLETAVRLAIAGNIIDFGVNSVVEQSQVEKTIAESLTEPLDMEAMEEFRDATSQAEDILYLGDNAGEIVFDRLLIEQLPYEKITFAVKGGPILNDATIEDAQIVGLTDIVNVIDNGSDAPGTILESCSEAFRRRFDKSDLIIAKGQG</sequence>
<dbReference type="PIRSF" id="PIRSF006593">
    <property type="entry name" value="UCP006593"/>
    <property type="match status" value="1"/>
</dbReference>